<dbReference type="OMA" id="SAMSRML"/>
<dbReference type="AlphaFoldDB" id="B5YNC7"/>
<evidence type="ECO:0000313" key="4">
    <source>
        <dbReference type="Proteomes" id="UP000001449"/>
    </source>
</evidence>
<feature type="region of interest" description="Disordered" evidence="1">
    <location>
        <begin position="455"/>
        <end position="514"/>
    </location>
</feature>
<feature type="domain" description="Condensin-2 complex subunit H2 C-terminal" evidence="2">
    <location>
        <begin position="550"/>
        <end position="690"/>
    </location>
</feature>
<proteinExistence type="predicted"/>
<dbReference type="HOGENOM" id="CLU_386643_0_0_1"/>
<dbReference type="PaxDb" id="35128-Thaps23522"/>
<dbReference type="Pfam" id="PF16858">
    <property type="entry name" value="CNDH2_C"/>
    <property type="match status" value="1"/>
</dbReference>
<gene>
    <name evidence="3" type="ORF">THAPS_23522</name>
</gene>
<dbReference type="GO" id="GO:0000796">
    <property type="term" value="C:condensin complex"/>
    <property type="evidence" value="ECO:0000318"/>
    <property type="project" value="GO_Central"/>
</dbReference>
<dbReference type="Proteomes" id="UP000001449">
    <property type="component" value="Chromosome 7"/>
</dbReference>
<dbReference type="RefSeq" id="XP_002295891.1">
    <property type="nucleotide sequence ID" value="XM_002295855.1"/>
</dbReference>
<sequence>MMTSEGEEVHATTTTTTLPQPRSKSKTAWASTIANVFHDFIQSTTASNNINGKKKRSSHGTARDIEEFHAFDTELEFLLLDDVLPLDRSVNRRRINLKELDEDVAGLNATQLDTTMAPGGNGTPTNNDVTLLSLGGVMSASRLDQNGTFMVSRESMQKASPSAMSRMLMANLQGGYNAGGGGGGVGEGNLRLVAGMCDVDARNGALLMPGTSASVFVNGEAAVGLSSGGGGGVEESQNEIQIFPEGLSPVHTNEGNGESEDFENASFGGGGGGGGDVDFGGDDDGVGFELNDQAKGGESDSSKKKKVEVDLWATLDPHVASKDRPQPLRIGVTFRLPPGLDEDDRPSAGVTGSRTRSKGKSIKSEPDLVDSDAADFRATPFLSDITLNETMREGNGNEYDGNEFNASMQQQQAESNIQLIKTLKSKELIFGEEFAYVAKAHAKHRDAIKRQRRMQQQQAGAVDTAENDGGYNNNYDDDDNEYGGGFDFGGDDDHSFGNNGGGGFGNDDSEQHTVPRSNVDFHAIDDVFGTAAFQDNDEDSDSDFANSNNTFEDLCRAHLRKFAKSAERYAAETQLTKRVGAWQSGLVPILEEQEQRPEFDIHSVGRKILQKVESSLTVKKRTSTGEKKLEKAGQNNVVPFHAVSKDSEDYEVCRQFLSTLMLCNCGNIVMHDGNDVSSVDSLRIELINTEFKAPMDDFLAESDESQLLEESQIEK</sequence>
<dbReference type="GeneID" id="7447106"/>
<dbReference type="GO" id="GO:0003682">
    <property type="term" value="F:chromatin binding"/>
    <property type="evidence" value="ECO:0000318"/>
    <property type="project" value="GO_Central"/>
</dbReference>
<evidence type="ECO:0000313" key="3">
    <source>
        <dbReference type="EMBL" id="ACI64608.1"/>
    </source>
</evidence>
<dbReference type="KEGG" id="tps:THAPS_23522"/>
<dbReference type="GO" id="GO:0010032">
    <property type="term" value="P:meiotic chromosome condensation"/>
    <property type="evidence" value="ECO:0000318"/>
    <property type="project" value="GO_Central"/>
</dbReference>
<dbReference type="GO" id="GO:0051306">
    <property type="term" value="P:mitotic sister chromatid separation"/>
    <property type="evidence" value="ECO:0000318"/>
    <property type="project" value="GO_Central"/>
</dbReference>
<dbReference type="InterPro" id="IPR031737">
    <property type="entry name" value="CNDH2_C"/>
</dbReference>
<accession>B5YNC7</accession>
<dbReference type="InterPro" id="IPR031739">
    <property type="entry name" value="Ncaph2"/>
</dbReference>
<dbReference type="STRING" id="35128.B5YNC7"/>
<organism evidence="3 4">
    <name type="scientific">Thalassiosira pseudonana</name>
    <name type="common">Marine diatom</name>
    <name type="synonym">Cyclotella nana</name>
    <dbReference type="NCBI Taxonomy" id="35128"/>
    <lineage>
        <taxon>Eukaryota</taxon>
        <taxon>Sar</taxon>
        <taxon>Stramenopiles</taxon>
        <taxon>Ochrophyta</taxon>
        <taxon>Bacillariophyta</taxon>
        <taxon>Coscinodiscophyceae</taxon>
        <taxon>Thalassiosirophycidae</taxon>
        <taxon>Thalassiosirales</taxon>
        <taxon>Thalassiosiraceae</taxon>
        <taxon>Thalassiosira</taxon>
    </lineage>
</organism>
<protein>
    <recommendedName>
        <fullName evidence="2">Condensin-2 complex subunit H2 C-terminal domain-containing protein</fullName>
    </recommendedName>
</protein>
<dbReference type="GO" id="GO:0005634">
    <property type="term" value="C:nucleus"/>
    <property type="evidence" value="ECO:0000318"/>
    <property type="project" value="GO_Central"/>
</dbReference>
<keyword evidence="4" id="KW-1185">Reference proteome</keyword>
<name>B5YNC7_THAPS</name>
<evidence type="ECO:0000256" key="1">
    <source>
        <dbReference type="SAM" id="MobiDB-lite"/>
    </source>
</evidence>
<dbReference type="PANTHER" id="PTHR14324">
    <property type="entry name" value="CONDENSIN-2 COMPLEX SUBUNIT H2"/>
    <property type="match status" value="1"/>
</dbReference>
<feature type="region of interest" description="Disordered" evidence="1">
    <location>
        <begin position="335"/>
        <end position="368"/>
    </location>
</feature>
<feature type="region of interest" description="Disordered" evidence="1">
    <location>
        <begin position="1"/>
        <end position="24"/>
    </location>
</feature>
<dbReference type="InParanoid" id="B5YNC7"/>
<dbReference type="PANTHER" id="PTHR14324:SF3">
    <property type="entry name" value="CONDENSIN-2 COMPLEX SUBUNIT H2"/>
    <property type="match status" value="1"/>
</dbReference>
<evidence type="ECO:0000259" key="2">
    <source>
        <dbReference type="Pfam" id="PF16858"/>
    </source>
</evidence>
<reference evidence="3 4" key="2">
    <citation type="journal article" date="2008" name="Nature">
        <title>The Phaeodactylum genome reveals the evolutionary history of diatom genomes.</title>
        <authorList>
            <person name="Bowler C."/>
            <person name="Allen A.E."/>
            <person name="Badger J.H."/>
            <person name="Grimwood J."/>
            <person name="Jabbari K."/>
            <person name="Kuo A."/>
            <person name="Maheswari U."/>
            <person name="Martens C."/>
            <person name="Maumus F."/>
            <person name="Otillar R.P."/>
            <person name="Rayko E."/>
            <person name="Salamov A."/>
            <person name="Vandepoele K."/>
            <person name="Beszteri B."/>
            <person name="Gruber A."/>
            <person name="Heijde M."/>
            <person name="Katinka M."/>
            <person name="Mock T."/>
            <person name="Valentin K."/>
            <person name="Verret F."/>
            <person name="Berges J.A."/>
            <person name="Brownlee C."/>
            <person name="Cadoret J.P."/>
            <person name="Chiovitti A."/>
            <person name="Choi C.J."/>
            <person name="Coesel S."/>
            <person name="De Martino A."/>
            <person name="Detter J.C."/>
            <person name="Durkin C."/>
            <person name="Falciatore A."/>
            <person name="Fournet J."/>
            <person name="Haruta M."/>
            <person name="Huysman M.J."/>
            <person name="Jenkins B.D."/>
            <person name="Jiroutova K."/>
            <person name="Jorgensen R.E."/>
            <person name="Joubert Y."/>
            <person name="Kaplan A."/>
            <person name="Kroger N."/>
            <person name="Kroth P.G."/>
            <person name="La Roche J."/>
            <person name="Lindquist E."/>
            <person name="Lommer M."/>
            <person name="Martin-Jezequel V."/>
            <person name="Lopez P.J."/>
            <person name="Lucas S."/>
            <person name="Mangogna M."/>
            <person name="McGinnis K."/>
            <person name="Medlin L.K."/>
            <person name="Montsant A."/>
            <person name="Oudot-Le Secq M.P."/>
            <person name="Napoli C."/>
            <person name="Obornik M."/>
            <person name="Parker M.S."/>
            <person name="Petit J.L."/>
            <person name="Porcel B.M."/>
            <person name="Poulsen N."/>
            <person name="Robison M."/>
            <person name="Rychlewski L."/>
            <person name="Rynearson T.A."/>
            <person name="Schmutz J."/>
            <person name="Shapiro H."/>
            <person name="Siaut M."/>
            <person name="Stanley M."/>
            <person name="Sussman M.R."/>
            <person name="Taylor A.R."/>
            <person name="Vardi A."/>
            <person name="von Dassow P."/>
            <person name="Vyverman W."/>
            <person name="Willis A."/>
            <person name="Wyrwicz L.S."/>
            <person name="Rokhsar D.S."/>
            <person name="Weissenbach J."/>
            <person name="Armbrust E.V."/>
            <person name="Green B.R."/>
            <person name="Van de Peer Y."/>
            <person name="Grigoriev I.V."/>
        </authorList>
    </citation>
    <scope>NUCLEOTIDE SEQUENCE [LARGE SCALE GENOMIC DNA]</scope>
    <source>
        <strain evidence="3 4">CCMP1335</strain>
    </source>
</reference>
<dbReference type="EMBL" id="CP001160">
    <property type="protein sequence ID" value="ACI64608.1"/>
    <property type="molecule type" value="Genomic_DNA"/>
</dbReference>
<reference evidence="3 4" key="1">
    <citation type="journal article" date="2004" name="Science">
        <title>The genome of the diatom Thalassiosira pseudonana: ecology, evolution, and metabolism.</title>
        <authorList>
            <person name="Armbrust E.V."/>
            <person name="Berges J.A."/>
            <person name="Bowler C."/>
            <person name="Green B.R."/>
            <person name="Martinez D."/>
            <person name="Putnam N.H."/>
            <person name="Zhou S."/>
            <person name="Allen A.E."/>
            <person name="Apt K.E."/>
            <person name="Bechner M."/>
            <person name="Brzezinski M.A."/>
            <person name="Chaal B.K."/>
            <person name="Chiovitti A."/>
            <person name="Davis A.K."/>
            <person name="Demarest M.S."/>
            <person name="Detter J.C."/>
            <person name="Glavina T."/>
            <person name="Goodstein D."/>
            <person name="Hadi M.Z."/>
            <person name="Hellsten U."/>
            <person name="Hildebrand M."/>
            <person name="Jenkins B.D."/>
            <person name="Jurka J."/>
            <person name="Kapitonov V.V."/>
            <person name="Kroger N."/>
            <person name="Lau W.W."/>
            <person name="Lane T.W."/>
            <person name="Larimer F.W."/>
            <person name="Lippmeier J.C."/>
            <person name="Lucas S."/>
            <person name="Medina M."/>
            <person name="Montsant A."/>
            <person name="Obornik M."/>
            <person name="Parker M.S."/>
            <person name="Palenik B."/>
            <person name="Pazour G.J."/>
            <person name="Richardson P.M."/>
            <person name="Rynearson T.A."/>
            <person name="Saito M.A."/>
            <person name="Schwartz D.C."/>
            <person name="Thamatrakoln K."/>
            <person name="Valentin K."/>
            <person name="Vardi A."/>
            <person name="Wilkerson F.P."/>
            <person name="Rokhsar D.S."/>
        </authorList>
    </citation>
    <scope>NUCLEOTIDE SEQUENCE [LARGE SCALE GENOMIC DNA]</scope>
    <source>
        <strain evidence="3 4">CCMP1335</strain>
    </source>
</reference>
<dbReference type="eggNOG" id="KOG2359">
    <property type="taxonomic scope" value="Eukaryota"/>
</dbReference>